<feature type="region of interest" description="Disordered" evidence="1">
    <location>
        <begin position="158"/>
        <end position="222"/>
    </location>
</feature>
<accession>A0ABD2LQL0</accession>
<organism evidence="2 3">
    <name type="scientific">Heterodera trifolii</name>
    <dbReference type="NCBI Taxonomy" id="157864"/>
    <lineage>
        <taxon>Eukaryota</taxon>
        <taxon>Metazoa</taxon>
        <taxon>Ecdysozoa</taxon>
        <taxon>Nematoda</taxon>
        <taxon>Chromadorea</taxon>
        <taxon>Rhabditida</taxon>
        <taxon>Tylenchina</taxon>
        <taxon>Tylenchomorpha</taxon>
        <taxon>Tylenchoidea</taxon>
        <taxon>Heteroderidae</taxon>
        <taxon>Heteroderinae</taxon>
        <taxon>Heterodera</taxon>
    </lineage>
</organism>
<evidence type="ECO:0000313" key="3">
    <source>
        <dbReference type="Proteomes" id="UP001620626"/>
    </source>
</evidence>
<evidence type="ECO:0000256" key="1">
    <source>
        <dbReference type="SAM" id="MobiDB-lite"/>
    </source>
</evidence>
<reference evidence="2 3" key="1">
    <citation type="submission" date="2024-10" db="EMBL/GenBank/DDBJ databases">
        <authorList>
            <person name="Kim D."/>
        </authorList>
    </citation>
    <scope>NUCLEOTIDE SEQUENCE [LARGE SCALE GENOMIC DNA]</scope>
    <source>
        <strain evidence="2">BH-2024</strain>
    </source>
</reference>
<proteinExistence type="predicted"/>
<sequence length="524" mass="57396">MHVDFDPLSVDWSHFTGPAQRLDSAMMAMGMSGGKSAMAGGGGGGAGASYPVFTVLPYQRGAGGIGPLFRSFLRFLVPIGRQAGAAIGRQGLESGSRMLSQVLEGRNVKEAMVDEGRAGLKNLLEKAADNLSRQRGGAGGNFDFKRYRKQMVNNNNKDSCCSTTTTTATKRGQKSGNRNHNQPTLGGNEKSIKRHLRKRKPLQSTVGPLSVSKPGASSNINSSSKRLRFDTLGTYYTIATINITTNEQSALAFNSALNVFTVPPTNVLVLRSFFRELLPLSTISQEGPYLFRLFNDNLWADMSRVYLFLELSIQKEDGGGRWVPIEAAVAAYQLVAPAQYVGQTFVQQLKVEVQNTELYDSGTLYPYKAYLTNELSFPNSAKGHFMASAGYHPSFKPYAIREISVHAAGHMYPAVPHRMDFSGCAYIRPFVDMYEALGMANSERSMDITLEQFHDGWTIFVVPMTSTLDDSCGFELLRSGTTSIRLAFNEAIPAGGVEMVVLGEFDQLIMIDYNRHIVSDSKIA</sequence>
<evidence type="ECO:0000313" key="2">
    <source>
        <dbReference type="EMBL" id="KAL3117526.1"/>
    </source>
</evidence>
<name>A0ABD2LQL0_9BILA</name>
<dbReference type="AlphaFoldDB" id="A0ABD2LQL0"/>
<dbReference type="Proteomes" id="UP001620626">
    <property type="component" value="Unassembled WGS sequence"/>
</dbReference>
<comment type="caution">
    <text evidence="2">The sequence shown here is derived from an EMBL/GenBank/DDBJ whole genome shotgun (WGS) entry which is preliminary data.</text>
</comment>
<feature type="compositionally biased region" description="Basic residues" evidence="1">
    <location>
        <begin position="192"/>
        <end position="201"/>
    </location>
</feature>
<gene>
    <name evidence="2" type="ORF">niasHT_002843</name>
</gene>
<protein>
    <submittedName>
        <fullName evidence="2">Uncharacterized protein</fullName>
    </submittedName>
</protein>
<dbReference type="EMBL" id="JBICBT010000319">
    <property type="protein sequence ID" value="KAL3117526.1"/>
    <property type="molecule type" value="Genomic_DNA"/>
</dbReference>
<keyword evidence="3" id="KW-1185">Reference proteome</keyword>
<feature type="compositionally biased region" description="Polar residues" evidence="1">
    <location>
        <begin position="174"/>
        <end position="185"/>
    </location>
</feature>